<proteinExistence type="inferred from homology"/>
<comment type="pathway">
    <text evidence="1 14">Lipid metabolism; fatty acid biosynthesis.</text>
</comment>
<evidence type="ECO:0000313" key="18">
    <source>
        <dbReference type="Proteomes" id="UP000732377"/>
    </source>
</evidence>
<evidence type="ECO:0000256" key="2">
    <source>
        <dbReference type="ARBA" id="ARBA00008642"/>
    </source>
</evidence>
<keyword evidence="3 14" id="KW-0963">Cytoplasm</keyword>
<comment type="subunit">
    <text evidence="14">Homodimer.</text>
</comment>
<evidence type="ECO:0000256" key="4">
    <source>
        <dbReference type="ARBA" id="ARBA00022516"/>
    </source>
</evidence>
<comment type="subcellular location">
    <subcellularLocation>
        <location evidence="14">Cytoplasm</location>
    </subcellularLocation>
</comment>
<comment type="similarity">
    <text evidence="2 14">Belongs to the thiolase-like superfamily. FabH family.</text>
</comment>
<gene>
    <name evidence="14" type="primary">fabH</name>
    <name evidence="17" type="ORF">CWE10_08390</name>
</gene>
<dbReference type="EMBL" id="PIUK01000066">
    <property type="protein sequence ID" value="MBY6276226.1"/>
    <property type="molecule type" value="Genomic_DNA"/>
</dbReference>
<dbReference type="Gene3D" id="3.40.47.10">
    <property type="match status" value="1"/>
</dbReference>
<dbReference type="SUPFAM" id="SSF53901">
    <property type="entry name" value="Thiolase-like"/>
    <property type="match status" value="1"/>
</dbReference>
<comment type="catalytic activity">
    <reaction evidence="10">
        <text>malonyl-[ACP] + acetyl-CoA + H(+) = 3-oxobutanoyl-[ACP] + CO2 + CoA</text>
        <dbReference type="Rhea" id="RHEA:12080"/>
        <dbReference type="Rhea" id="RHEA-COMP:9623"/>
        <dbReference type="Rhea" id="RHEA-COMP:9625"/>
        <dbReference type="ChEBI" id="CHEBI:15378"/>
        <dbReference type="ChEBI" id="CHEBI:16526"/>
        <dbReference type="ChEBI" id="CHEBI:57287"/>
        <dbReference type="ChEBI" id="CHEBI:57288"/>
        <dbReference type="ChEBI" id="CHEBI:78449"/>
        <dbReference type="ChEBI" id="CHEBI:78450"/>
        <dbReference type="EC" id="2.3.1.180"/>
    </reaction>
    <physiologicalReaction direction="left-to-right" evidence="10">
        <dbReference type="Rhea" id="RHEA:12081"/>
    </physiologicalReaction>
</comment>
<feature type="domain" description="Beta-ketoacyl-[acyl-carrier-protein] synthase III N-terminal" evidence="16">
    <location>
        <begin position="109"/>
        <end position="187"/>
    </location>
</feature>
<dbReference type="InterPro" id="IPR004655">
    <property type="entry name" value="FabH"/>
</dbReference>
<evidence type="ECO:0000259" key="16">
    <source>
        <dbReference type="Pfam" id="PF08545"/>
    </source>
</evidence>
<evidence type="ECO:0000256" key="5">
    <source>
        <dbReference type="ARBA" id="ARBA00022679"/>
    </source>
</evidence>
<keyword evidence="4 14" id="KW-0444">Lipid biosynthesis</keyword>
<dbReference type="GO" id="GO:0005737">
    <property type="term" value="C:cytoplasm"/>
    <property type="evidence" value="ECO:0007669"/>
    <property type="project" value="UniProtKB-SubCell"/>
</dbReference>
<dbReference type="Pfam" id="PF08541">
    <property type="entry name" value="ACP_syn_III_C"/>
    <property type="match status" value="1"/>
</dbReference>
<comment type="catalytic activity">
    <reaction evidence="13">
        <text>3-methylbutanoyl-CoA + malonyl-[ACP] + H(+) = 5-methyl-3-oxohexanoyl-[ACP] + CO2 + CoA</text>
        <dbReference type="Rhea" id="RHEA:42272"/>
        <dbReference type="Rhea" id="RHEA-COMP:9623"/>
        <dbReference type="Rhea" id="RHEA-COMP:9941"/>
        <dbReference type="ChEBI" id="CHEBI:15378"/>
        <dbReference type="ChEBI" id="CHEBI:16526"/>
        <dbReference type="ChEBI" id="CHEBI:57287"/>
        <dbReference type="ChEBI" id="CHEBI:57345"/>
        <dbReference type="ChEBI" id="CHEBI:78449"/>
        <dbReference type="ChEBI" id="CHEBI:78822"/>
        <dbReference type="EC" id="2.3.1.300"/>
    </reaction>
    <physiologicalReaction direction="left-to-right" evidence="13">
        <dbReference type="Rhea" id="RHEA:42273"/>
    </physiologicalReaction>
</comment>
<dbReference type="InterPro" id="IPR013751">
    <property type="entry name" value="ACP_syn_III_N"/>
</dbReference>
<accession>A0A953I3B3</accession>
<evidence type="ECO:0000256" key="12">
    <source>
        <dbReference type="ARBA" id="ARBA00052467"/>
    </source>
</evidence>
<dbReference type="InterPro" id="IPR013747">
    <property type="entry name" value="ACP_syn_III_C"/>
</dbReference>
<dbReference type="CDD" id="cd00830">
    <property type="entry name" value="KAS_III"/>
    <property type="match status" value="1"/>
</dbReference>
<evidence type="ECO:0000259" key="15">
    <source>
        <dbReference type="Pfam" id="PF08541"/>
    </source>
</evidence>
<comment type="function">
    <text evidence="14">Catalyzes the condensation reaction of fatty acid synthesis by the addition to an acyl acceptor of two carbons from malonyl-ACP. Catalyzes the first condensation reaction which initiates fatty acid synthesis and may therefore play a role in governing the total rate of fatty acid production. Possesses both acetoacetyl-ACP synthase and acetyl transacylase activities. Its substrate specificity determines the biosynthesis of branched-chain and/or straight-chain of fatty acids.</text>
</comment>
<evidence type="ECO:0000256" key="7">
    <source>
        <dbReference type="ARBA" id="ARBA00023098"/>
    </source>
</evidence>
<feature type="domain" description="Beta-ketoacyl-[acyl-carrier-protein] synthase III C-terminal" evidence="15">
    <location>
        <begin position="240"/>
        <end position="328"/>
    </location>
</feature>
<feature type="region of interest" description="ACP-binding" evidence="14">
    <location>
        <begin position="256"/>
        <end position="260"/>
    </location>
</feature>
<evidence type="ECO:0000256" key="10">
    <source>
        <dbReference type="ARBA" id="ARBA00051096"/>
    </source>
</evidence>
<feature type="active site" evidence="14">
    <location>
        <position position="285"/>
    </location>
</feature>
<dbReference type="HAMAP" id="MF_01815">
    <property type="entry name" value="FabH"/>
    <property type="match status" value="1"/>
</dbReference>
<evidence type="ECO:0000256" key="3">
    <source>
        <dbReference type="ARBA" id="ARBA00022490"/>
    </source>
</evidence>
<evidence type="ECO:0000256" key="13">
    <source>
        <dbReference type="ARBA" id="ARBA00052985"/>
    </source>
</evidence>
<dbReference type="PANTHER" id="PTHR34069:SF2">
    <property type="entry name" value="BETA-KETOACYL-[ACYL-CARRIER-PROTEIN] SYNTHASE III"/>
    <property type="match status" value="1"/>
</dbReference>
<dbReference type="GO" id="GO:0033818">
    <property type="term" value="F:beta-ketoacyl-acyl-carrier-protein synthase III activity"/>
    <property type="evidence" value="ECO:0007669"/>
    <property type="project" value="UniProtKB-UniRule"/>
</dbReference>
<keyword evidence="8 14" id="KW-0275">Fatty acid biosynthesis</keyword>
<evidence type="ECO:0000256" key="1">
    <source>
        <dbReference type="ARBA" id="ARBA00005194"/>
    </source>
</evidence>
<comment type="domain">
    <text evidence="14">The last Arg residue of the ACP-binding site is essential for the weak association between ACP/AcpP and FabH.</text>
</comment>
<dbReference type="FunFam" id="3.40.47.10:FF:000004">
    <property type="entry name" value="3-oxoacyl-[acyl-carrier-protein] synthase 3"/>
    <property type="match status" value="1"/>
</dbReference>
<dbReference type="EC" id="2.3.1.180" evidence="14"/>
<sequence>MKIRPVGITGLGMAVPERVLTNHDLERMVDTSDEWIRTRTGIRERRIAAPHEASSDYALRAAREAMAQAGVTPEQIDLIICATVTPDMPMPATAALVQAALGAHRAAAFDLSAACPGWIYGVVMAQQSIATGLYDCALVIGVELLSKMVNWQDRKTCVLFGDAAGAAVLQPVSEGRGILSSVLGAEGAGHCHLYTPAGGSRLPASPETVAQGLHYVHMNGPEVFKFAVRVMDEATVQVVEKAGLTVGDIDLLVPHQANVRIIDSAVKRLGLAPEKVVVNLDRYGNTSSASIPVALTEALAEGRVRDGDLVVCVSFGAGLVWGALALRWGR</sequence>
<evidence type="ECO:0000313" key="17">
    <source>
        <dbReference type="EMBL" id="MBY6276226.1"/>
    </source>
</evidence>
<dbReference type="GO" id="GO:0006633">
    <property type="term" value="P:fatty acid biosynthetic process"/>
    <property type="evidence" value="ECO:0007669"/>
    <property type="project" value="UniProtKB-UniRule"/>
</dbReference>
<dbReference type="PANTHER" id="PTHR34069">
    <property type="entry name" value="3-OXOACYL-[ACYL-CARRIER-PROTEIN] SYNTHASE 3"/>
    <property type="match status" value="1"/>
</dbReference>
<dbReference type="Pfam" id="PF08545">
    <property type="entry name" value="ACP_syn_III"/>
    <property type="match status" value="1"/>
</dbReference>
<comment type="catalytic activity">
    <reaction evidence="11">
        <text>(2S)-2-methylbutanoyl-CoA + malonyl-[ACP] + H(+) = (4S)-4-methyl-3-oxohexanoyl-[ACP] + CO2 + CoA</text>
        <dbReference type="Rhea" id="RHEA:42276"/>
        <dbReference type="Rhea" id="RHEA-COMP:9623"/>
        <dbReference type="Rhea" id="RHEA-COMP:17148"/>
        <dbReference type="ChEBI" id="CHEBI:15378"/>
        <dbReference type="ChEBI" id="CHEBI:16526"/>
        <dbReference type="ChEBI" id="CHEBI:57287"/>
        <dbReference type="ChEBI" id="CHEBI:78449"/>
        <dbReference type="ChEBI" id="CHEBI:88166"/>
        <dbReference type="ChEBI" id="CHEBI:167462"/>
        <dbReference type="EC" id="2.3.1.300"/>
    </reaction>
    <physiologicalReaction direction="left-to-right" evidence="11">
        <dbReference type="Rhea" id="RHEA:42277"/>
    </physiologicalReaction>
</comment>
<evidence type="ECO:0000256" key="8">
    <source>
        <dbReference type="ARBA" id="ARBA00023160"/>
    </source>
</evidence>
<evidence type="ECO:0000256" key="9">
    <source>
        <dbReference type="ARBA" id="ARBA00023315"/>
    </source>
</evidence>
<dbReference type="AlphaFoldDB" id="A0A953I3B3"/>
<evidence type="ECO:0000256" key="14">
    <source>
        <dbReference type="HAMAP-Rule" id="MF_01815"/>
    </source>
</evidence>
<dbReference type="InterPro" id="IPR016039">
    <property type="entry name" value="Thiolase-like"/>
</dbReference>
<dbReference type="Proteomes" id="UP000732377">
    <property type="component" value="Unassembled WGS sequence"/>
</dbReference>
<dbReference type="NCBIfam" id="TIGR00747">
    <property type="entry name" value="fabH"/>
    <property type="match status" value="1"/>
</dbReference>
<keyword evidence="7 14" id="KW-0443">Lipid metabolism</keyword>
<keyword evidence="5 14" id="KW-0808">Transferase</keyword>
<feature type="active site" evidence="14">
    <location>
        <position position="115"/>
    </location>
</feature>
<keyword evidence="9 14" id="KW-0012">Acyltransferase</keyword>
<dbReference type="RefSeq" id="WP_273379228.1">
    <property type="nucleotide sequence ID" value="NZ_JACSIR010000038.1"/>
</dbReference>
<evidence type="ECO:0000256" key="11">
    <source>
        <dbReference type="ARBA" id="ARBA00052407"/>
    </source>
</evidence>
<comment type="catalytic activity">
    <reaction evidence="12">
        <text>2-methylpropanoyl-CoA + malonyl-[ACP] + H(+) = 4-methyl-3-oxopentanoyl-[ACP] + CO2 + CoA</text>
        <dbReference type="Rhea" id="RHEA:42268"/>
        <dbReference type="Rhea" id="RHEA-COMP:9623"/>
        <dbReference type="Rhea" id="RHEA-COMP:9940"/>
        <dbReference type="ChEBI" id="CHEBI:15378"/>
        <dbReference type="ChEBI" id="CHEBI:16526"/>
        <dbReference type="ChEBI" id="CHEBI:57287"/>
        <dbReference type="ChEBI" id="CHEBI:57338"/>
        <dbReference type="ChEBI" id="CHEBI:78449"/>
        <dbReference type="ChEBI" id="CHEBI:78820"/>
        <dbReference type="EC" id="2.3.1.300"/>
    </reaction>
    <physiologicalReaction direction="left-to-right" evidence="12">
        <dbReference type="Rhea" id="RHEA:42269"/>
    </physiologicalReaction>
</comment>
<organism evidence="17 18">
    <name type="scientific">Symbiobacterium thermophilum</name>
    <dbReference type="NCBI Taxonomy" id="2734"/>
    <lineage>
        <taxon>Bacteria</taxon>
        <taxon>Bacillati</taxon>
        <taxon>Bacillota</taxon>
        <taxon>Clostridia</taxon>
        <taxon>Eubacteriales</taxon>
        <taxon>Symbiobacteriaceae</taxon>
        <taxon>Symbiobacterium</taxon>
    </lineage>
</organism>
<reference evidence="17" key="1">
    <citation type="submission" date="2017-11" db="EMBL/GenBank/DDBJ databases">
        <title>Three new genomes from thermophilic consortium.</title>
        <authorList>
            <person name="Quaggio R."/>
            <person name="Amgarten D."/>
            <person name="Setubal J.C."/>
        </authorList>
    </citation>
    <scope>NUCLEOTIDE SEQUENCE</scope>
    <source>
        <strain evidence="17">ZCTH01-B2</strain>
    </source>
</reference>
<feature type="active site" evidence="14">
    <location>
        <position position="255"/>
    </location>
</feature>
<dbReference type="GO" id="GO:0004315">
    <property type="term" value="F:3-oxoacyl-[acyl-carrier-protein] synthase activity"/>
    <property type="evidence" value="ECO:0007669"/>
    <property type="project" value="InterPro"/>
</dbReference>
<protein>
    <recommendedName>
        <fullName evidence="14">Beta-ketoacyl-[acyl-carrier-protein] synthase III</fullName>
        <shortName evidence="14">Beta-ketoacyl-ACP synthase III</shortName>
        <shortName evidence="14">KAS III</shortName>
        <ecNumber evidence="14">2.3.1.180</ecNumber>
    </recommendedName>
    <alternativeName>
        <fullName evidence="14">3-oxoacyl-[acyl-carrier-protein] synthase 3</fullName>
    </alternativeName>
    <alternativeName>
        <fullName evidence="14">3-oxoacyl-[acyl-carrier-protein] synthase III</fullName>
    </alternativeName>
</protein>
<name>A0A953I3B3_SYMTR</name>
<evidence type="ECO:0000256" key="6">
    <source>
        <dbReference type="ARBA" id="ARBA00022832"/>
    </source>
</evidence>
<comment type="caution">
    <text evidence="17">The sequence shown here is derived from an EMBL/GenBank/DDBJ whole genome shotgun (WGS) entry which is preliminary data.</text>
</comment>
<keyword evidence="6 14" id="KW-0276">Fatty acid metabolism</keyword>
<dbReference type="GO" id="GO:0044550">
    <property type="term" value="P:secondary metabolite biosynthetic process"/>
    <property type="evidence" value="ECO:0007669"/>
    <property type="project" value="TreeGrafter"/>
</dbReference>
<dbReference type="NCBIfam" id="NF006829">
    <property type="entry name" value="PRK09352.1"/>
    <property type="match status" value="1"/>
</dbReference>
<keyword evidence="14" id="KW-0511">Multifunctional enzyme</keyword>